<keyword evidence="3" id="KW-0547">Nucleotide-binding</keyword>
<evidence type="ECO:0000256" key="2">
    <source>
        <dbReference type="ARBA" id="ARBA00022598"/>
    </source>
</evidence>
<dbReference type="SUPFAM" id="SSF56801">
    <property type="entry name" value="Acetyl-CoA synthetase-like"/>
    <property type="match status" value="1"/>
</dbReference>
<dbReference type="GO" id="GO:0005811">
    <property type="term" value="C:lipid droplet"/>
    <property type="evidence" value="ECO:0007669"/>
    <property type="project" value="TreeGrafter"/>
</dbReference>
<dbReference type="EMBL" id="OB669784">
    <property type="protein sequence ID" value="CAD7234773.1"/>
    <property type="molecule type" value="Genomic_DNA"/>
</dbReference>
<dbReference type="PANTHER" id="PTHR43272:SF83">
    <property type="entry name" value="ACYL-COA SYNTHETASE LONG-CHAIN, ISOFORM J"/>
    <property type="match status" value="1"/>
</dbReference>
<sequence>IYFAGGDNVTVGYFKNEAQTKSDYFDSENRRWFRTGDIGEITPIGELKIIDRKKDLVKLQGGEYVSLGKVESAFKNSSLIENICVYGDPTKTFAVALVVPIHEALKDLAKKNGVADDSLSLEELCQNKQVEAAVVKELQAHGKR</sequence>
<dbReference type="InterPro" id="IPR042099">
    <property type="entry name" value="ANL_N_sf"/>
</dbReference>
<name>A0A7R8WTJ4_9CRUS</name>
<dbReference type="GO" id="GO:0090433">
    <property type="term" value="F:palmitoyl-CoA ligase activity"/>
    <property type="evidence" value="ECO:0007669"/>
    <property type="project" value="TreeGrafter"/>
</dbReference>
<dbReference type="GO" id="GO:0030182">
    <property type="term" value="P:neuron differentiation"/>
    <property type="evidence" value="ECO:0007669"/>
    <property type="project" value="TreeGrafter"/>
</dbReference>
<evidence type="ECO:0000313" key="5">
    <source>
        <dbReference type="EMBL" id="CAD7234773.1"/>
    </source>
</evidence>
<feature type="non-terminal residue" evidence="5">
    <location>
        <position position="1"/>
    </location>
</feature>
<keyword evidence="2" id="KW-0436">Ligase</keyword>
<dbReference type="GO" id="GO:0005886">
    <property type="term" value="C:plasma membrane"/>
    <property type="evidence" value="ECO:0007669"/>
    <property type="project" value="TreeGrafter"/>
</dbReference>
<dbReference type="GO" id="GO:0035336">
    <property type="term" value="P:long-chain fatty-acyl-CoA metabolic process"/>
    <property type="evidence" value="ECO:0007669"/>
    <property type="project" value="TreeGrafter"/>
</dbReference>
<dbReference type="Gene3D" id="3.40.50.12780">
    <property type="entry name" value="N-terminal domain of ligase-like"/>
    <property type="match status" value="1"/>
</dbReference>
<dbReference type="AlphaFoldDB" id="A0A7R8WTJ4"/>
<dbReference type="OrthoDB" id="1700726at2759"/>
<dbReference type="PANTHER" id="PTHR43272">
    <property type="entry name" value="LONG-CHAIN-FATTY-ACID--COA LIGASE"/>
    <property type="match status" value="1"/>
</dbReference>
<feature type="non-terminal residue" evidence="5">
    <location>
        <position position="144"/>
    </location>
</feature>
<evidence type="ECO:0000256" key="1">
    <source>
        <dbReference type="ARBA" id="ARBA00006432"/>
    </source>
</evidence>
<organism evidence="5">
    <name type="scientific">Cyprideis torosa</name>
    <dbReference type="NCBI Taxonomy" id="163714"/>
    <lineage>
        <taxon>Eukaryota</taxon>
        <taxon>Metazoa</taxon>
        <taxon>Ecdysozoa</taxon>
        <taxon>Arthropoda</taxon>
        <taxon>Crustacea</taxon>
        <taxon>Oligostraca</taxon>
        <taxon>Ostracoda</taxon>
        <taxon>Podocopa</taxon>
        <taxon>Podocopida</taxon>
        <taxon>Cytherocopina</taxon>
        <taxon>Cytheroidea</taxon>
        <taxon>Cytherideidae</taxon>
        <taxon>Cyprideis</taxon>
    </lineage>
</organism>
<dbReference type="GO" id="GO:0005524">
    <property type="term" value="F:ATP binding"/>
    <property type="evidence" value="ECO:0007669"/>
    <property type="project" value="UniProtKB-KW"/>
</dbReference>
<evidence type="ECO:0000256" key="3">
    <source>
        <dbReference type="ARBA" id="ARBA00022741"/>
    </source>
</evidence>
<dbReference type="GO" id="GO:0005783">
    <property type="term" value="C:endoplasmic reticulum"/>
    <property type="evidence" value="ECO:0007669"/>
    <property type="project" value="TreeGrafter"/>
</dbReference>
<proteinExistence type="inferred from homology"/>
<comment type="similarity">
    <text evidence="1">Belongs to the ATP-dependent AMP-binding enzyme family.</text>
</comment>
<reference evidence="5" key="1">
    <citation type="submission" date="2020-11" db="EMBL/GenBank/DDBJ databases">
        <authorList>
            <person name="Tran Van P."/>
        </authorList>
    </citation>
    <scope>NUCLEOTIDE SEQUENCE</scope>
</reference>
<protein>
    <submittedName>
        <fullName evidence="5">Uncharacterized protein</fullName>
    </submittedName>
</protein>
<evidence type="ECO:0000256" key="4">
    <source>
        <dbReference type="ARBA" id="ARBA00022840"/>
    </source>
</evidence>
<accession>A0A7R8WTJ4</accession>
<gene>
    <name evidence="5" type="ORF">CTOB1V02_LOCUS12589</name>
</gene>
<keyword evidence="4" id="KW-0067">ATP-binding</keyword>